<dbReference type="PaxDb" id="3880-AES96397"/>
<reference evidence="2 4" key="1">
    <citation type="journal article" date="2011" name="Nature">
        <title>The Medicago genome provides insight into the evolution of rhizobial symbioses.</title>
        <authorList>
            <person name="Young N.D."/>
            <person name="Debelle F."/>
            <person name="Oldroyd G.E."/>
            <person name="Geurts R."/>
            <person name="Cannon S.B."/>
            <person name="Udvardi M.K."/>
            <person name="Benedito V.A."/>
            <person name="Mayer K.F."/>
            <person name="Gouzy J."/>
            <person name="Schoof H."/>
            <person name="Van de Peer Y."/>
            <person name="Proost S."/>
            <person name="Cook D.R."/>
            <person name="Meyers B.C."/>
            <person name="Spannagl M."/>
            <person name="Cheung F."/>
            <person name="De Mita S."/>
            <person name="Krishnakumar V."/>
            <person name="Gundlach H."/>
            <person name="Zhou S."/>
            <person name="Mudge J."/>
            <person name="Bharti A.K."/>
            <person name="Murray J.D."/>
            <person name="Naoumkina M.A."/>
            <person name="Rosen B."/>
            <person name="Silverstein K.A."/>
            <person name="Tang H."/>
            <person name="Rombauts S."/>
            <person name="Zhao P.X."/>
            <person name="Zhou P."/>
            <person name="Barbe V."/>
            <person name="Bardou P."/>
            <person name="Bechner M."/>
            <person name="Bellec A."/>
            <person name="Berger A."/>
            <person name="Berges H."/>
            <person name="Bidwell S."/>
            <person name="Bisseling T."/>
            <person name="Choisne N."/>
            <person name="Couloux A."/>
            <person name="Denny R."/>
            <person name="Deshpande S."/>
            <person name="Dai X."/>
            <person name="Doyle J.J."/>
            <person name="Dudez A.M."/>
            <person name="Farmer A.D."/>
            <person name="Fouteau S."/>
            <person name="Franken C."/>
            <person name="Gibelin C."/>
            <person name="Gish J."/>
            <person name="Goldstein S."/>
            <person name="Gonzalez A.J."/>
            <person name="Green P.J."/>
            <person name="Hallab A."/>
            <person name="Hartog M."/>
            <person name="Hua A."/>
            <person name="Humphray S.J."/>
            <person name="Jeong D.H."/>
            <person name="Jing Y."/>
            <person name="Jocker A."/>
            <person name="Kenton S.M."/>
            <person name="Kim D.J."/>
            <person name="Klee K."/>
            <person name="Lai H."/>
            <person name="Lang C."/>
            <person name="Lin S."/>
            <person name="Macmil S.L."/>
            <person name="Magdelenat G."/>
            <person name="Matthews L."/>
            <person name="McCorrison J."/>
            <person name="Monaghan E.L."/>
            <person name="Mun J.H."/>
            <person name="Najar F.Z."/>
            <person name="Nicholson C."/>
            <person name="Noirot C."/>
            <person name="O'Bleness M."/>
            <person name="Paule C.R."/>
            <person name="Poulain J."/>
            <person name="Prion F."/>
            <person name="Qin B."/>
            <person name="Qu C."/>
            <person name="Retzel E.F."/>
            <person name="Riddle C."/>
            <person name="Sallet E."/>
            <person name="Samain S."/>
            <person name="Samson N."/>
            <person name="Sanders I."/>
            <person name="Saurat O."/>
            <person name="Scarpelli C."/>
            <person name="Schiex T."/>
            <person name="Segurens B."/>
            <person name="Severin A.J."/>
            <person name="Sherrier D.J."/>
            <person name="Shi R."/>
            <person name="Sims S."/>
            <person name="Singer S.R."/>
            <person name="Sinharoy S."/>
            <person name="Sterck L."/>
            <person name="Viollet A."/>
            <person name="Wang B.B."/>
            <person name="Wang K."/>
            <person name="Wang M."/>
            <person name="Wang X."/>
            <person name="Warfsmann J."/>
            <person name="Weissenbach J."/>
            <person name="White D.D."/>
            <person name="White J.D."/>
            <person name="Wiley G.B."/>
            <person name="Wincker P."/>
            <person name="Xing Y."/>
            <person name="Yang L."/>
            <person name="Yao Z."/>
            <person name="Ying F."/>
            <person name="Zhai J."/>
            <person name="Zhou L."/>
            <person name="Zuber A."/>
            <person name="Denarie J."/>
            <person name="Dixon R.A."/>
            <person name="May G.D."/>
            <person name="Schwartz D.C."/>
            <person name="Rogers J."/>
            <person name="Quetier F."/>
            <person name="Town C.D."/>
            <person name="Roe B.A."/>
        </authorList>
    </citation>
    <scope>NUCLEOTIDE SEQUENCE [LARGE SCALE GENOMIC DNA]</scope>
    <source>
        <strain evidence="2">A17</strain>
        <strain evidence="3 4">cv. Jemalong A17</strain>
    </source>
</reference>
<dbReference type="HOGENOM" id="CLU_2516062_0_0_1"/>
<accession>G7K6W5</accession>
<dbReference type="EnsemblPlants" id="AES96397">
    <property type="protein sequence ID" value="AES96397"/>
    <property type="gene ID" value="MTR_5g036680"/>
</dbReference>
<dbReference type="AlphaFoldDB" id="G7K6W5"/>
<sequence>MELEGPISLLILDSEEVRDIGNFVLVISSQVGKSHHKSLLMGFSCVAYVLHYCIGWRTPQKKTSYFLYRYGLGVFVVRFGSVLRQ</sequence>
<proteinExistence type="predicted"/>
<protein>
    <submittedName>
        <fullName evidence="2">Transmembrane protein, putative</fullName>
    </submittedName>
</protein>
<dbReference type="Proteomes" id="UP000002051">
    <property type="component" value="Chromosome 5"/>
</dbReference>
<name>G7K6W5_MEDTR</name>
<organism evidence="2 4">
    <name type="scientific">Medicago truncatula</name>
    <name type="common">Barrel medic</name>
    <name type="synonym">Medicago tribuloides</name>
    <dbReference type="NCBI Taxonomy" id="3880"/>
    <lineage>
        <taxon>Eukaryota</taxon>
        <taxon>Viridiplantae</taxon>
        <taxon>Streptophyta</taxon>
        <taxon>Embryophyta</taxon>
        <taxon>Tracheophyta</taxon>
        <taxon>Spermatophyta</taxon>
        <taxon>Magnoliopsida</taxon>
        <taxon>eudicotyledons</taxon>
        <taxon>Gunneridae</taxon>
        <taxon>Pentapetalae</taxon>
        <taxon>rosids</taxon>
        <taxon>fabids</taxon>
        <taxon>Fabales</taxon>
        <taxon>Fabaceae</taxon>
        <taxon>Papilionoideae</taxon>
        <taxon>50 kb inversion clade</taxon>
        <taxon>NPAAA clade</taxon>
        <taxon>Hologalegina</taxon>
        <taxon>IRL clade</taxon>
        <taxon>Trifolieae</taxon>
        <taxon>Medicago</taxon>
    </lineage>
</organism>
<keyword evidence="1" id="KW-1133">Transmembrane helix</keyword>
<evidence type="ECO:0000256" key="1">
    <source>
        <dbReference type="SAM" id="Phobius"/>
    </source>
</evidence>
<feature type="transmembrane region" description="Helical" evidence="1">
    <location>
        <begin position="66"/>
        <end position="83"/>
    </location>
</feature>
<evidence type="ECO:0000313" key="4">
    <source>
        <dbReference type="Proteomes" id="UP000002051"/>
    </source>
</evidence>
<evidence type="ECO:0000313" key="2">
    <source>
        <dbReference type="EMBL" id="AES96397.1"/>
    </source>
</evidence>
<gene>
    <name evidence="2" type="ordered locus">MTR_5g036680</name>
</gene>
<evidence type="ECO:0000313" key="3">
    <source>
        <dbReference type="EnsemblPlants" id="AES96397"/>
    </source>
</evidence>
<reference evidence="2 4" key="2">
    <citation type="journal article" date="2014" name="BMC Genomics">
        <title>An improved genome release (version Mt4.0) for the model legume Medicago truncatula.</title>
        <authorList>
            <person name="Tang H."/>
            <person name="Krishnakumar V."/>
            <person name="Bidwell S."/>
            <person name="Rosen B."/>
            <person name="Chan A."/>
            <person name="Zhou S."/>
            <person name="Gentzbittel L."/>
            <person name="Childs K.L."/>
            <person name="Yandell M."/>
            <person name="Gundlach H."/>
            <person name="Mayer K.F."/>
            <person name="Schwartz D.C."/>
            <person name="Town C.D."/>
        </authorList>
    </citation>
    <scope>GENOME REANNOTATION</scope>
    <source>
        <strain evidence="3 4">cv. Jemalong A17</strain>
    </source>
</reference>
<keyword evidence="1" id="KW-0472">Membrane</keyword>
<reference evidence="3" key="3">
    <citation type="submission" date="2015-04" db="UniProtKB">
        <authorList>
            <consortium name="EnsemblPlants"/>
        </authorList>
    </citation>
    <scope>IDENTIFICATION</scope>
    <source>
        <strain evidence="3">cv. Jemalong A17</strain>
    </source>
</reference>
<dbReference type="EMBL" id="CM001221">
    <property type="protein sequence ID" value="AES96397.1"/>
    <property type="molecule type" value="Genomic_DNA"/>
</dbReference>
<keyword evidence="1 2" id="KW-0812">Transmembrane</keyword>
<feature type="transmembrane region" description="Helical" evidence="1">
    <location>
        <begin position="38"/>
        <end position="54"/>
    </location>
</feature>
<keyword evidence="4" id="KW-1185">Reference proteome</keyword>